<dbReference type="SUPFAM" id="SSF69065">
    <property type="entry name" value="RNase III domain-like"/>
    <property type="match status" value="1"/>
</dbReference>
<dbReference type="GO" id="GO:0004525">
    <property type="term" value="F:ribonuclease III activity"/>
    <property type="evidence" value="ECO:0007669"/>
    <property type="project" value="InterPro"/>
</dbReference>
<feature type="compositionally biased region" description="Low complexity" evidence="1">
    <location>
        <begin position="59"/>
        <end position="71"/>
    </location>
</feature>
<feature type="region of interest" description="Disordered" evidence="1">
    <location>
        <begin position="26"/>
        <end position="110"/>
    </location>
</feature>
<organism evidence="3 4">
    <name type="scientific">Saxophila tyrrhenica</name>
    <dbReference type="NCBI Taxonomy" id="1690608"/>
    <lineage>
        <taxon>Eukaryota</taxon>
        <taxon>Fungi</taxon>
        <taxon>Dikarya</taxon>
        <taxon>Ascomycota</taxon>
        <taxon>Pezizomycotina</taxon>
        <taxon>Dothideomycetes</taxon>
        <taxon>Dothideomycetidae</taxon>
        <taxon>Mycosphaerellales</taxon>
        <taxon>Extremaceae</taxon>
        <taxon>Saxophila</taxon>
    </lineage>
</organism>
<evidence type="ECO:0000256" key="1">
    <source>
        <dbReference type="SAM" id="MobiDB-lite"/>
    </source>
</evidence>
<dbReference type="EMBL" id="JAVRRT010000009">
    <property type="protein sequence ID" value="KAK5169069.1"/>
    <property type="molecule type" value="Genomic_DNA"/>
</dbReference>
<dbReference type="GO" id="GO:0006396">
    <property type="term" value="P:RNA processing"/>
    <property type="evidence" value="ECO:0007669"/>
    <property type="project" value="InterPro"/>
</dbReference>
<protein>
    <recommendedName>
        <fullName evidence="2">RNase III domain-containing protein</fullName>
    </recommendedName>
</protein>
<dbReference type="CDD" id="cd00593">
    <property type="entry name" value="RIBOc"/>
    <property type="match status" value="1"/>
</dbReference>
<dbReference type="GeneID" id="89927718"/>
<dbReference type="PROSITE" id="PS50142">
    <property type="entry name" value="RNASE_3_2"/>
    <property type="match status" value="1"/>
</dbReference>
<evidence type="ECO:0000313" key="4">
    <source>
        <dbReference type="Proteomes" id="UP001337655"/>
    </source>
</evidence>
<proteinExistence type="predicted"/>
<dbReference type="InterPro" id="IPR036389">
    <property type="entry name" value="RNase_III_sf"/>
</dbReference>
<reference evidence="3 4" key="1">
    <citation type="submission" date="2023-08" db="EMBL/GenBank/DDBJ databases">
        <title>Black Yeasts Isolated from many extreme environments.</title>
        <authorList>
            <person name="Coleine C."/>
            <person name="Stajich J.E."/>
            <person name="Selbmann L."/>
        </authorList>
    </citation>
    <scope>NUCLEOTIDE SEQUENCE [LARGE SCALE GENOMIC DNA]</scope>
    <source>
        <strain evidence="3 4">CCFEE 5935</strain>
    </source>
</reference>
<feature type="compositionally biased region" description="Polar residues" evidence="1">
    <location>
        <begin position="81"/>
        <end position="105"/>
    </location>
</feature>
<keyword evidence="4" id="KW-1185">Reference proteome</keyword>
<dbReference type="Gene3D" id="1.10.1520.10">
    <property type="entry name" value="Ribonuclease III domain"/>
    <property type="match status" value="1"/>
</dbReference>
<comment type="caution">
    <text evidence="3">The sequence shown here is derived from an EMBL/GenBank/DDBJ whole genome shotgun (WGS) entry which is preliminary data.</text>
</comment>
<dbReference type="Pfam" id="PF00636">
    <property type="entry name" value="Ribonuclease_3"/>
    <property type="match status" value="1"/>
</dbReference>
<dbReference type="InterPro" id="IPR000999">
    <property type="entry name" value="RNase_III_dom"/>
</dbReference>
<dbReference type="Proteomes" id="UP001337655">
    <property type="component" value="Unassembled WGS sequence"/>
</dbReference>
<accession>A0AAV9PAR3</accession>
<gene>
    <name evidence="3" type="ORF">LTR77_006378</name>
</gene>
<evidence type="ECO:0000259" key="2">
    <source>
        <dbReference type="PROSITE" id="PS50142"/>
    </source>
</evidence>
<name>A0AAV9PAR3_9PEZI</name>
<dbReference type="RefSeq" id="XP_064658535.1">
    <property type="nucleotide sequence ID" value="XM_064803620.1"/>
</dbReference>
<dbReference type="AlphaFoldDB" id="A0AAV9PAR3"/>
<feature type="domain" description="RNase III" evidence="2">
    <location>
        <begin position="246"/>
        <end position="368"/>
    </location>
</feature>
<sequence length="384" mass="40671">MSAHKVEDVEAEESLDIASAMGFSGFGAQGKKRKFGGDDNTFIDVGENGPQDKNVTPTSSIASGSNAIAAGTKRSMKAEASSGSTDAPPSQANNSQAPSESSKTTDMPVVDIDKATPQQLRNGVRNKNGDTTKTLRERAEELNKLLRVEDASGQEDSTAVVEDAPSSTQSVALESGEATYLVPPTEAPQTRKADESLAHVHDNGEVLSPGAFQRAAVRAIVAERLRTEQRAQSLPQIDTTDFPQARDAVEKLLGYRFKQESGLEEALYCGPQAALGSSILFEANLRLAQLGDSVLDLILNESGYDAGKRKGDIDHRRAAIASNDNLTAMGYKKGIPKLLLSPRGHNPPKFAVAACVEAILGAVYKGSQGDLGAVKRSMAMFGLL</sequence>
<evidence type="ECO:0000313" key="3">
    <source>
        <dbReference type="EMBL" id="KAK5169069.1"/>
    </source>
</evidence>